<dbReference type="NCBIfam" id="NF001802">
    <property type="entry name" value="PRK00521.2-5"/>
    <property type="match status" value="1"/>
</dbReference>
<keyword evidence="5" id="KW-1185">Reference proteome</keyword>
<dbReference type="Gene3D" id="3.30.300.20">
    <property type="match status" value="1"/>
</dbReference>
<sequence>MSSNSKNRSGTPRSQRQLRVGEEIRHGMSQILNRTSFNDPHLEGVIITISEVRLSPDLRNATAFVVPLGGADLGLVTESLNKASSFFRRELSQMLRLRSCPRIGFEADTSFDEAAKINTILQSDNVQQDLRHDDDDLMDDSNDIESHSEDGDAEV</sequence>
<dbReference type="Pfam" id="PF02033">
    <property type="entry name" value="RBFA"/>
    <property type="match status" value="1"/>
</dbReference>
<dbReference type="PANTHER" id="PTHR33515">
    <property type="entry name" value="RIBOSOME-BINDING FACTOR A, CHLOROPLASTIC-RELATED"/>
    <property type="match status" value="1"/>
</dbReference>
<organism evidence="4 5">
    <name type="scientific">Kiloniella antarctica</name>
    <dbReference type="NCBI Taxonomy" id="1550907"/>
    <lineage>
        <taxon>Bacteria</taxon>
        <taxon>Pseudomonadati</taxon>
        <taxon>Pseudomonadota</taxon>
        <taxon>Alphaproteobacteria</taxon>
        <taxon>Rhodospirillales</taxon>
        <taxon>Kiloniellaceae</taxon>
        <taxon>Kiloniella</taxon>
    </lineage>
</organism>
<reference evidence="5" key="1">
    <citation type="journal article" date="2019" name="Int. J. Syst. Evol. Microbiol.">
        <title>The Global Catalogue of Microorganisms (GCM) 10K type strain sequencing project: providing services to taxonomists for standard genome sequencing and annotation.</title>
        <authorList>
            <consortium name="The Broad Institute Genomics Platform"/>
            <consortium name="The Broad Institute Genome Sequencing Center for Infectious Disease"/>
            <person name="Wu L."/>
            <person name="Ma J."/>
        </authorList>
    </citation>
    <scope>NUCLEOTIDE SEQUENCE [LARGE SCALE GENOMIC DNA]</scope>
    <source>
        <strain evidence="5">CGMCC 4.7192</strain>
    </source>
</reference>
<feature type="region of interest" description="Disordered" evidence="3">
    <location>
        <begin position="131"/>
        <end position="155"/>
    </location>
</feature>
<dbReference type="RefSeq" id="WP_380248655.1">
    <property type="nucleotide sequence ID" value="NZ_JBHUII010000001.1"/>
</dbReference>
<dbReference type="InterPro" id="IPR000238">
    <property type="entry name" value="RbfA"/>
</dbReference>
<name>A0ABW5BF77_9PROT</name>
<comment type="similarity">
    <text evidence="2">Belongs to the RbfA family.</text>
</comment>
<dbReference type="InterPro" id="IPR015946">
    <property type="entry name" value="KH_dom-like_a/b"/>
</dbReference>
<comment type="subcellular location">
    <subcellularLocation>
        <location evidence="2">Cytoplasm</location>
    </subcellularLocation>
</comment>
<dbReference type="InterPro" id="IPR020053">
    <property type="entry name" value="Ribosome-bd_factorA_CS"/>
</dbReference>
<protein>
    <recommendedName>
        <fullName evidence="2">Ribosome-binding factor A</fullName>
    </recommendedName>
</protein>
<dbReference type="PROSITE" id="PS01319">
    <property type="entry name" value="RBFA"/>
    <property type="match status" value="1"/>
</dbReference>
<dbReference type="PANTHER" id="PTHR33515:SF1">
    <property type="entry name" value="RIBOSOME-BINDING FACTOR A, CHLOROPLASTIC-RELATED"/>
    <property type="match status" value="1"/>
</dbReference>
<keyword evidence="2" id="KW-0963">Cytoplasm</keyword>
<comment type="subunit">
    <text evidence="2">Monomer. Binds 30S ribosomal subunits, but not 50S ribosomal subunits or 70S ribosomes.</text>
</comment>
<proteinExistence type="inferred from homology"/>
<accession>A0ABW5BF77</accession>
<comment type="caution">
    <text evidence="4">The sequence shown here is derived from an EMBL/GenBank/DDBJ whole genome shotgun (WGS) entry which is preliminary data.</text>
</comment>
<keyword evidence="1 2" id="KW-0690">Ribosome biogenesis</keyword>
<dbReference type="HAMAP" id="MF_00003">
    <property type="entry name" value="RbfA"/>
    <property type="match status" value="1"/>
</dbReference>
<dbReference type="SUPFAM" id="SSF89919">
    <property type="entry name" value="Ribosome-binding factor A, RbfA"/>
    <property type="match status" value="1"/>
</dbReference>
<evidence type="ECO:0000256" key="3">
    <source>
        <dbReference type="SAM" id="MobiDB-lite"/>
    </source>
</evidence>
<evidence type="ECO:0000313" key="4">
    <source>
        <dbReference type="EMBL" id="MFD2204757.1"/>
    </source>
</evidence>
<dbReference type="EMBL" id="JBHUII010000001">
    <property type="protein sequence ID" value="MFD2204757.1"/>
    <property type="molecule type" value="Genomic_DNA"/>
</dbReference>
<evidence type="ECO:0000256" key="1">
    <source>
        <dbReference type="ARBA" id="ARBA00022517"/>
    </source>
</evidence>
<evidence type="ECO:0000313" key="5">
    <source>
        <dbReference type="Proteomes" id="UP001597294"/>
    </source>
</evidence>
<gene>
    <name evidence="2 4" type="primary">rbfA</name>
    <name evidence="4" type="ORF">ACFSKO_04015</name>
</gene>
<feature type="compositionally biased region" description="Basic and acidic residues" evidence="3">
    <location>
        <begin position="144"/>
        <end position="155"/>
    </location>
</feature>
<evidence type="ECO:0000256" key="2">
    <source>
        <dbReference type="HAMAP-Rule" id="MF_00003"/>
    </source>
</evidence>
<dbReference type="NCBIfam" id="TIGR00082">
    <property type="entry name" value="rbfA"/>
    <property type="match status" value="1"/>
</dbReference>
<dbReference type="Proteomes" id="UP001597294">
    <property type="component" value="Unassembled WGS sequence"/>
</dbReference>
<comment type="function">
    <text evidence="2">One of several proteins that assist in the late maturation steps of the functional core of the 30S ribosomal subunit. Associates with free 30S ribosomal subunits (but not with 30S subunits that are part of 70S ribosomes or polysomes). Required for efficient processing of 16S rRNA. May interact with the 5'-terminal helix region of 16S rRNA.</text>
</comment>
<dbReference type="InterPro" id="IPR023799">
    <property type="entry name" value="RbfA_dom_sf"/>
</dbReference>